<dbReference type="Pfam" id="PF01381">
    <property type="entry name" value="HTH_3"/>
    <property type="match status" value="1"/>
</dbReference>
<dbReference type="InterPro" id="IPR013430">
    <property type="entry name" value="Toxin_antidote_HigA"/>
</dbReference>
<reference evidence="4" key="1">
    <citation type="submission" date="2017-04" db="EMBL/GenBank/DDBJ databases">
        <title>Genome deletions in a multicellular cyanobacterial endosymbiont for morphological adaptation in marine diatoms.</title>
        <authorList>
            <person name="Wang Y."/>
            <person name="Gao H."/>
            <person name="Li R."/>
            <person name="Xu X."/>
        </authorList>
    </citation>
    <scope>NUCLEOTIDE SEQUENCE</scope>
    <source>
        <strain evidence="4">FACHB 800</strain>
    </source>
</reference>
<dbReference type="SMART" id="SM00530">
    <property type="entry name" value="HTH_XRE"/>
    <property type="match status" value="1"/>
</dbReference>
<gene>
    <name evidence="4" type="ORF">B6N60_05201</name>
</gene>
<evidence type="ECO:0000313" key="4">
    <source>
        <dbReference type="EMBL" id="QXE26468.1"/>
    </source>
</evidence>
<evidence type="ECO:0000256" key="1">
    <source>
        <dbReference type="ARBA" id="ARBA00007227"/>
    </source>
</evidence>
<comment type="similarity">
    <text evidence="1">Belongs to the short-chain fatty acyl-CoA assimilation regulator (ScfR) family.</text>
</comment>
<dbReference type="SUPFAM" id="SSF47413">
    <property type="entry name" value="lambda repressor-like DNA-binding domains"/>
    <property type="match status" value="1"/>
</dbReference>
<dbReference type="NCBIfam" id="TIGR02607">
    <property type="entry name" value="antidote_HigA"/>
    <property type="match status" value="1"/>
</dbReference>
<organism evidence="4 5">
    <name type="scientific">Richelia sinica FACHB-800</name>
    <dbReference type="NCBI Taxonomy" id="1357546"/>
    <lineage>
        <taxon>Bacteria</taxon>
        <taxon>Bacillati</taxon>
        <taxon>Cyanobacteriota</taxon>
        <taxon>Cyanophyceae</taxon>
        <taxon>Nostocales</taxon>
        <taxon>Nostocaceae</taxon>
        <taxon>Richelia</taxon>
    </lineage>
</organism>
<name>A0A975TE51_9NOST</name>
<dbReference type="KEGG" id="rsin:B6N60_05201"/>
<proteinExistence type="inferred from homology"/>
<dbReference type="AlphaFoldDB" id="A0A975TE51"/>
<sequence length="364" mass="42038">MTKTTRPFTPDWVSSPGDAIAEFLEERDWTQVELAERLGYTTKHISLLLNGKAPVNEETALKLERVLGMTAAFWLRYEAQYRAALARKDEENRLKEWTSWLDKLPVRELMNQGKIPKCNLIAKNKPEVVKKLLQFFGVASPEEWEKCYGSLEVNFRRTRKEQSDVGAISAWLRLGEIEAEKLDCPKYSKPKFEKAVREIRSLIVLPPEEFEPRMQQLCRESGVVLVLVPSIKGAHVSGVARWLNPHKALIQLSLYGTTNDRFWFNFFHEAAHILLHNKENIFLDEWDSGESLESEQEREADQWSREFLIPSEYEGELAQLKSKNDVVDFAARIGIHPAIVVGRLQHDNLIPLSWMNDFKESIGF</sequence>
<dbReference type="PROSITE" id="PS50943">
    <property type="entry name" value="HTH_CROC1"/>
    <property type="match status" value="1"/>
</dbReference>
<dbReference type="InterPro" id="IPR010359">
    <property type="entry name" value="IrrE_HExxH"/>
</dbReference>
<dbReference type="EMBL" id="CP021056">
    <property type="protein sequence ID" value="QXE26468.1"/>
    <property type="molecule type" value="Genomic_DNA"/>
</dbReference>
<dbReference type="InterPro" id="IPR001387">
    <property type="entry name" value="Cro/C1-type_HTH"/>
</dbReference>
<dbReference type="PANTHER" id="PTHR36924:SF1">
    <property type="entry name" value="ANTITOXIN HIGA-1"/>
    <property type="match status" value="1"/>
</dbReference>
<evidence type="ECO:0000313" key="5">
    <source>
        <dbReference type="Proteomes" id="UP000683511"/>
    </source>
</evidence>
<dbReference type="PANTHER" id="PTHR36924">
    <property type="entry name" value="ANTITOXIN HIGA-1"/>
    <property type="match status" value="1"/>
</dbReference>
<dbReference type="GO" id="GO:0003677">
    <property type="term" value="F:DNA binding"/>
    <property type="evidence" value="ECO:0007669"/>
    <property type="project" value="UniProtKB-KW"/>
</dbReference>
<dbReference type="Proteomes" id="UP000683511">
    <property type="component" value="Chromosome"/>
</dbReference>
<protein>
    <submittedName>
        <fullName evidence="4">DNA-binding protein</fullName>
    </submittedName>
</protein>
<dbReference type="Gene3D" id="1.10.260.40">
    <property type="entry name" value="lambda repressor-like DNA-binding domains"/>
    <property type="match status" value="1"/>
</dbReference>
<feature type="domain" description="HTH cro/C1-type" evidence="3">
    <location>
        <begin position="20"/>
        <end position="74"/>
    </location>
</feature>
<dbReference type="InterPro" id="IPR010982">
    <property type="entry name" value="Lambda_DNA-bd_dom_sf"/>
</dbReference>
<evidence type="ECO:0000256" key="2">
    <source>
        <dbReference type="ARBA" id="ARBA00023125"/>
    </source>
</evidence>
<dbReference type="CDD" id="cd00093">
    <property type="entry name" value="HTH_XRE"/>
    <property type="match status" value="1"/>
</dbReference>
<dbReference type="RefSeq" id="WP_190601875.1">
    <property type="nucleotide sequence ID" value="NZ_CP021056.1"/>
</dbReference>
<keyword evidence="5" id="KW-1185">Reference proteome</keyword>
<dbReference type="Pfam" id="PF06114">
    <property type="entry name" value="Peptidase_M78"/>
    <property type="match status" value="1"/>
</dbReference>
<evidence type="ECO:0000259" key="3">
    <source>
        <dbReference type="PROSITE" id="PS50943"/>
    </source>
</evidence>
<accession>A0A975TE51</accession>
<keyword evidence="2 4" id="KW-0238">DNA-binding</keyword>